<dbReference type="EMBL" id="MK504443">
    <property type="protein sequence ID" value="QBJ03374.1"/>
    <property type="molecule type" value="Genomic_DNA"/>
</dbReference>
<gene>
    <name evidence="1" type="ORF">B521_0024</name>
</gene>
<evidence type="ECO:0000313" key="2">
    <source>
        <dbReference type="Proteomes" id="UP000308874"/>
    </source>
</evidence>
<name>A0A4Y5FH97_9CAUD</name>
<evidence type="ECO:0000313" key="1">
    <source>
        <dbReference type="EMBL" id="QBJ03374.1"/>
    </source>
</evidence>
<organism evidence="1 2">
    <name type="scientific">Lactobacillus phage 521B</name>
    <dbReference type="NCBI Taxonomy" id="2510942"/>
    <lineage>
        <taxon>Viruses</taxon>
        <taxon>Duplodnaviria</taxon>
        <taxon>Heunggongvirae</taxon>
        <taxon>Uroviricota</taxon>
        <taxon>Caudoviricetes</taxon>
        <taxon>Herelleviridae</taxon>
        <taxon>Tybeckvirus</taxon>
        <taxon>Tybeckvirus tv521B</taxon>
    </lineage>
</organism>
<protein>
    <submittedName>
        <fullName evidence="1">Uncharacterized protein</fullName>
    </submittedName>
</protein>
<accession>A0A4Y5FH97</accession>
<sequence>MKIVDNTEEIHTKYDFKVGDIVKSQDGHVFMIASDPDYKYYLVSLGDGSMSDACVSIEDLFEEGYLDETDKKVSGFLTIESEEN</sequence>
<dbReference type="Proteomes" id="UP000308874">
    <property type="component" value="Segment"/>
</dbReference>
<keyword evidence="2" id="KW-1185">Reference proteome</keyword>
<reference evidence="1 2" key="1">
    <citation type="submission" date="2019-02" db="EMBL/GenBank/DDBJ databases">
        <title>Isolation of virulent Lactobacillus brevis phages.</title>
        <authorList>
            <person name="Feyereisen M."/>
            <person name="Mahony J."/>
            <person name="O'Sullivan T."/>
            <person name="van Sinderen D."/>
        </authorList>
    </citation>
    <scope>NUCLEOTIDE SEQUENCE [LARGE SCALE GENOMIC DNA]</scope>
</reference>
<proteinExistence type="predicted"/>